<protein>
    <submittedName>
        <fullName evidence="2">Uncharacterized protein</fullName>
    </submittedName>
</protein>
<dbReference type="EMBL" id="GU567970">
    <property type="protein sequence ID" value="ADI21945.1"/>
    <property type="molecule type" value="Genomic_DNA"/>
</dbReference>
<accession>E7C3C1</accession>
<reference evidence="2" key="1">
    <citation type="submission" date="2010-01" db="EMBL/GenBank/DDBJ databases">
        <title>Genome fragments of uncultured bacteria from the North Pacific subtropical Gyre.</title>
        <authorList>
            <person name="Pham V.D."/>
            <person name="Delong E.F."/>
        </authorList>
    </citation>
    <scope>NUCLEOTIDE SEQUENCE</scope>
</reference>
<dbReference type="AlphaFoldDB" id="E7C3C1"/>
<evidence type="ECO:0000313" key="2">
    <source>
        <dbReference type="EMBL" id="ADI21945.1"/>
    </source>
</evidence>
<feature type="region of interest" description="Disordered" evidence="1">
    <location>
        <begin position="1"/>
        <end position="25"/>
    </location>
</feature>
<organism evidence="2">
    <name type="scientific">uncultured nuHF2 cluster bacterium HF0130_29D04</name>
    <dbReference type="NCBI Taxonomy" id="723587"/>
    <lineage>
        <taxon>Bacteria</taxon>
        <taxon>environmental samples</taxon>
    </lineage>
</organism>
<proteinExistence type="predicted"/>
<sequence length="57" mass="6105">MVYQPSPARCANDPFRGEKNGGTTGMTSVIVQKGAQTLPNDHKGHITIPAYPILNNP</sequence>
<name>E7C3C1_9BACT</name>
<evidence type="ECO:0000256" key="1">
    <source>
        <dbReference type="SAM" id="MobiDB-lite"/>
    </source>
</evidence>